<dbReference type="SMART" id="SM01011">
    <property type="entry name" value="AMP_N"/>
    <property type="match status" value="1"/>
</dbReference>
<dbReference type="AlphaFoldDB" id="A0A3B0YLB6"/>
<dbReference type="EC" id="3.4.11.9" evidence="7"/>
<dbReference type="GO" id="GO:0030145">
    <property type="term" value="F:manganese ion binding"/>
    <property type="evidence" value="ECO:0007669"/>
    <property type="project" value="InterPro"/>
</dbReference>
<dbReference type="Pfam" id="PF00557">
    <property type="entry name" value="Peptidase_M24"/>
    <property type="match status" value="1"/>
</dbReference>
<dbReference type="FunFam" id="3.90.230.10:FF:000002">
    <property type="entry name" value="Xaa-Pro aminopeptidase 3"/>
    <property type="match status" value="1"/>
</dbReference>
<dbReference type="Gene3D" id="3.40.350.10">
    <property type="entry name" value="Creatinase/prolidase N-terminal domain"/>
    <property type="match status" value="1"/>
</dbReference>
<dbReference type="EMBL" id="UOFL01000073">
    <property type="protein sequence ID" value="VAW75039.1"/>
    <property type="molecule type" value="Genomic_DNA"/>
</dbReference>
<dbReference type="GO" id="GO:0070006">
    <property type="term" value="F:metalloaminopeptidase activity"/>
    <property type="evidence" value="ECO:0007669"/>
    <property type="project" value="InterPro"/>
</dbReference>
<proteinExistence type="inferred from homology"/>
<dbReference type="InterPro" id="IPR007865">
    <property type="entry name" value="Aminopep_P_N"/>
</dbReference>
<evidence type="ECO:0000256" key="2">
    <source>
        <dbReference type="ARBA" id="ARBA00008766"/>
    </source>
</evidence>
<accession>A0A3B0YLB6</accession>
<evidence type="ECO:0000256" key="3">
    <source>
        <dbReference type="ARBA" id="ARBA00022723"/>
    </source>
</evidence>
<dbReference type="InterPro" id="IPR052433">
    <property type="entry name" value="X-Pro_dipept-like"/>
</dbReference>
<dbReference type="GO" id="GO:0006508">
    <property type="term" value="P:proteolysis"/>
    <property type="evidence" value="ECO:0007669"/>
    <property type="project" value="TreeGrafter"/>
</dbReference>
<dbReference type="SUPFAM" id="SSF55920">
    <property type="entry name" value="Creatinase/aminopeptidase"/>
    <property type="match status" value="1"/>
</dbReference>
<name>A0A3B0YLB6_9ZZZZ</name>
<evidence type="ECO:0000256" key="5">
    <source>
        <dbReference type="ARBA" id="ARBA00023211"/>
    </source>
</evidence>
<reference evidence="7" key="1">
    <citation type="submission" date="2018-06" db="EMBL/GenBank/DDBJ databases">
        <authorList>
            <person name="Zhirakovskaya E."/>
        </authorList>
    </citation>
    <scope>NUCLEOTIDE SEQUENCE</scope>
</reference>
<comment type="similarity">
    <text evidence="2">Belongs to the peptidase M24B family.</text>
</comment>
<dbReference type="NCBIfam" id="NF008131">
    <property type="entry name" value="PRK10879.1"/>
    <property type="match status" value="1"/>
</dbReference>
<keyword evidence="7" id="KW-0031">Aminopeptidase</keyword>
<gene>
    <name evidence="7" type="ORF">MNBD_GAMMA12-749</name>
</gene>
<sequence length="444" mass="49631">MKKMTSTIKPSEFKKRRAMVLKAIGKGGAVILPAAQQLIRNNDAEFAYRQNSNFYYLTGFNEPDAVLVLIPGRQQGEFVLFCQDRDPAMEIWTGKRAGQKGVVEDWGVDQSFSILKIDQELPALLEGVRTVHSPIGSDAIFDQQMFGWVNQLRQQSRRGKQAPVEFIDLGLILNEMRLFKSRAEISAMRRAATITAQAHIHAMQHTRPGMMEYEVQAETEYCFRKSACVPSYTSIVGGGENACVLHYIENDCELNDGELLLMDAGAEFELYAADITRTWPVNGKFSEAQSALYKIVLDAQRAAIKQVKPGKSWNAIHTTAVRVITKGLIAIGLLKGKLESLLKDQAYKKFYMHGTGHWLGMDVHDVGQYKIKDKWRLLEPGMVLTVEPGLYIPAGSRGVAKKWWNIGIRIEDDVLVTTEGCDVLSKELVKDVEGIESLVGSAFK</sequence>
<evidence type="ECO:0000256" key="4">
    <source>
        <dbReference type="ARBA" id="ARBA00022801"/>
    </source>
</evidence>
<dbReference type="CDD" id="cd01087">
    <property type="entry name" value="Prolidase"/>
    <property type="match status" value="1"/>
</dbReference>
<dbReference type="Gene3D" id="3.90.230.10">
    <property type="entry name" value="Creatinase/methionine aminopeptidase superfamily"/>
    <property type="match status" value="1"/>
</dbReference>
<dbReference type="InterPro" id="IPR001131">
    <property type="entry name" value="Peptidase_M24B_aminopep-P_CS"/>
</dbReference>
<dbReference type="PANTHER" id="PTHR43226:SF4">
    <property type="entry name" value="XAA-PRO AMINOPEPTIDASE 3"/>
    <property type="match status" value="1"/>
</dbReference>
<keyword evidence="3" id="KW-0479">Metal-binding</keyword>
<keyword evidence="5" id="KW-0464">Manganese</keyword>
<evidence type="ECO:0000313" key="7">
    <source>
        <dbReference type="EMBL" id="VAW75039.1"/>
    </source>
</evidence>
<dbReference type="PROSITE" id="PS00491">
    <property type="entry name" value="PROLINE_PEPTIDASE"/>
    <property type="match status" value="1"/>
</dbReference>
<dbReference type="InterPro" id="IPR036005">
    <property type="entry name" value="Creatinase/aminopeptidase-like"/>
</dbReference>
<keyword evidence="4 7" id="KW-0378">Hydrolase</keyword>
<organism evidence="7">
    <name type="scientific">hydrothermal vent metagenome</name>
    <dbReference type="NCBI Taxonomy" id="652676"/>
    <lineage>
        <taxon>unclassified sequences</taxon>
        <taxon>metagenomes</taxon>
        <taxon>ecological metagenomes</taxon>
    </lineage>
</organism>
<dbReference type="InterPro" id="IPR000994">
    <property type="entry name" value="Pept_M24"/>
</dbReference>
<feature type="domain" description="Aminopeptidase P N-terminal" evidence="6">
    <location>
        <begin position="8"/>
        <end position="142"/>
    </location>
</feature>
<comment type="cofactor">
    <cofactor evidence="1">
        <name>Mn(2+)</name>
        <dbReference type="ChEBI" id="CHEBI:29035"/>
    </cofactor>
</comment>
<dbReference type="Pfam" id="PF05195">
    <property type="entry name" value="AMP_N"/>
    <property type="match status" value="1"/>
</dbReference>
<dbReference type="PANTHER" id="PTHR43226">
    <property type="entry name" value="XAA-PRO AMINOPEPTIDASE 3"/>
    <property type="match status" value="1"/>
</dbReference>
<evidence type="ECO:0000256" key="1">
    <source>
        <dbReference type="ARBA" id="ARBA00001936"/>
    </source>
</evidence>
<dbReference type="InterPro" id="IPR029149">
    <property type="entry name" value="Creatin/AminoP/Spt16_N"/>
</dbReference>
<evidence type="ECO:0000259" key="6">
    <source>
        <dbReference type="SMART" id="SM01011"/>
    </source>
</evidence>
<dbReference type="SUPFAM" id="SSF53092">
    <property type="entry name" value="Creatinase/prolidase N-terminal domain"/>
    <property type="match status" value="1"/>
</dbReference>
<protein>
    <submittedName>
        <fullName evidence="7">Xaa-Pro aminopeptidase</fullName>
        <ecNumber evidence="7">3.4.11.9</ecNumber>
    </submittedName>
</protein>
<dbReference type="GO" id="GO:0005829">
    <property type="term" value="C:cytosol"/>
    <property type="evidence" value="ECO:0007669"/>
    <property type="project" value="TreeGrafter"/>
</dbReference>
<keyword evidence="7" id="KW-0645">Protease</keyword>